<reference evidence="3 4" key="1">
    <citation type="submission" date="2018-05" db="EMBL/GenBank/DDBJ databases">
        <title>Rhodobacteraceae gen. nov., sp. nov. isolated from sea water.</title>
        <authorList>
            <person name="Ren Y."/>
        </authorList>
    </citation>
    <scope>NUCLEOTIDE SEQUENCE [LARGE SCALE GENOMIC DNA]</scope>
    <source>
        <strain evidence="3 4">TG-679</strain>
    </source>
</reference>
<evidence type="ECO:0000256" key="1">
    <source>
        <dbReference type="SAM" id="MobiDB-lite"/>
    </source>
</evidence>
<comment type="caution">
    <text evidence="3">The sequence shown here is derived from an EMBL/GenBank/DDBJ whole genome shotgun (WGS) entry which is preliminary data.</text>
</comment>
<organism evidence="3 4">
    <name type="scientific">Meridianimarinicoccus roseus</name>
    <dbReference type="NCBI Taxonomy" id="2072018"/>
    <lineage>
        <taxon>Bacteria</taxon>
        <taxon>Pseudomonadati</taxon>
        <taxon>Pseudomonadota</taxon>
        <taxon>Alphaproteobacteria</taxon>
        <taxon>Rhodobacterales</taxon>
        <taxon>Paracoccaceae</taxon>
        <taxon>Meridianimarinicoccus</taxon>
    </lineage>
</organism>
<accession>A0A2V2LC87</accession>
<dbReference type="Proteomes" id="UP000245680">
    <property type="component" value="Unassembled WGS sequence"/>
</dbReference>
<evidence type="ECO:0000313" key="3">
    <source>
        <dbReference type="EMBL" id="PWR01134.1"/>
    </source>
</evidence>
<feature type="region of interest" description="Disordered" evidence="1">
    <location>
        <begin position="1"/>
        <end position="55"/>
    </location>
</feature>
<sequence>MTEDRMPEPSQRHTDPQRGGRNDGAGKPDPSDVRAGPGDAGRQDRPTALPDDGADRADTWRRAITLGAAAVVVALLIGFFL</sequence>
<dbReference type="EMBL" id="QGKU01000060">
    <property type="protein sequence ID" value="PWR01134.1"/>
    <property type="molecule type" value="Genomic_DNA"/>
</dbReference>
<dbReference type="AlphaFoldDB" id="A0A2V2LC87"/>
<evidence type="ECO:0000256" key="2">
    <source>
        <dbReference type="SAM" id="Phobius"/>
    </source>
</evidence>
<feature type="compositionally biased region" description="Basic and acidic residues" evidence="1">
    <location>
        <begin position="1"/>
        <end position="32"/>
    </location>
</feature>
<keyword evidence="2" id="KW-0812">Transmembrane</keyword>
<feature type="transmembrane region" description="Helical" evidence="2">
    <location>
        <begin position="63"/>
        <end position="80"/>
    </location>
</feature>
<gene>
    <name evidence="3" type="ORF">DKT77_18410</name>
</gene>
<name>A0A2V2LC87_9RHOB</name>
<evidence type="ECO:0000313" key="4">
    <source>
        <dbReference type="Proteomes" id="UP000245680"/>
    </source>
</evidence>
<protein>
    <submittedName>
        <fullName evidence="3">Uncharacterized protein</fullName>
    </submittedName>
</protein>
<proteinExistence type="predicted"/>
<keyword evidence="4" id="KW-1185">Reference proteome</keyword>
<keyword evidence="2" id="KW-1133">Transmembrane helix</keyword>
<keyword evidence="2" id="KW-0472">Membrane</keyword>